<feature type="repeat" description="ANK" evidence="3">
    <location>
        <begin position="954"/>
        <end position="986"/>
    </location>
</feature>
<feature type="repeat" description="ANK" evidence="3">
    <location>
        <begin position="1376"/>
        <end position="1408"/>
    </location>
</feature>
<comment type="caution">
    <text evidence="6">The sequence shown here is derived from an EMBL/GenBank/DDBJ whole genome shotgun (WGS) entry which is preliminary data.</text>
</comment>
<dbReference type="Gene3D" id="3.40.50.1820">
    <property type="entry name" value="alpha/beta hydrolase"/>
    <property type="match status" value="1"/>
</dbReference>
<dbReference type="Gene3D" id="3.40.50.300">
    <property type="entry name" value="P-loop containing nucleotide triphosphate hydrolases"/>
    <property type="match status" value="1"/>
</dbReference>
<evidence type="ECO:0000313" key="7">
    <source>
        <dbReference type="Proteomes" id="UP001321760"/>
    </source>
</evidence>
<organism evidence="6 7">
    <name type="scientific">Podospora aff. communis PSN243</name>
    <dbReference type="NCBI Taxonomy" id="3040156"/>
    <lineage>
        <taxon>Eukaryota</taxon>
        <taxon>Fungi</taxon>
        <taxon>Dikarya</taxon>
        <taxon>Ascomycota</taxon>
        <taxon>Pezizomycotina</taxon>
        <taxon>Sordariomycetes</taxon>
        <taxon>Sordariomycetidae</taxon>
        <taxon>Sordariales</taxon>
        <taxon>Podosporaceae</taxon>
        <taxon>Podospora</taxon>
    </lineage>
</organism>
<feature type="region of interest" description="Disordered" evidence="4">
    <location>
        <begin position="791"/>
        <end position="824"/>
    </location>
</feature>
<feature type="compositionally biased region" description="Acidic residues" evidence="4">
    <location>
        <begin position="1815"/>
        <end position="1868"/>
    </location>
</feature>
<keyword evidence="2 3" id="KW-0040">ANK repeat</keyword>
<proteinExistence type="predicted"/>
<feature type="repeat" description="ANK" evidence="3">
    <location>
        <begin position="1212"/>
        <end position="1240"/>
    </location>
</feature>
<dbReference type="EMBL" id="MU865915">
    <property type="protein sequence ID" value="KAK4455223.1"/>
    <property type="molecule type" value="Genomic_DNA"/>
</dbReference>
<reference evidence="6" key="2">
    <citation type="submission" date="2023-05" db="EMBL/GenBank/DDBJ databases">
        <authorList>
            <consortium name="Lawrence Berkeley National Laboratory"/>
            <person name="Steindorff A."/>
            <person name="Hensen N."/>
            <person name="Bonometti L."/>
            <person name="Westerberg I."/>
            <person name="Brannstrom I.O."/>
            <person name="Guillou S."/>
            <person name="Cros-Aarteil S."/>
            <person name="Calhoun S."/>
            <person name="Haridas S."/>
            <person name="Kuo A."/>
            <person name="Mondo S."/>
            <person name="Pangilinan J."/>
            <person name="Riley R."/>
            <person name="Labutti K."/>
            <person name="Andreopoulos B."/>
            <person name="Lipzen A."/>
            <person name="Chen C."/>
            <person name="Yanf M."/>
            <person name="Daum C."/>
            <person name="Ng V."/>
            <person name="Clum A."/>
            <person name="Ohm R."/>
            <person name="Martin F."/>
            <person name="Silar P."/>
            <person name="Natvig D."/>
            <person name="Lalanne C."/>
            <person name="Gautier V."/>
            <person name="Ament-Velasquez S.L."/>
            <person name="Kruys A."/>
            <person name="Hutchinson M.I."/>
            <person name="Powell A.J."/>
            <person name="Barry K."/>
            <person name="Miller A.N."/>
            <person name="Grigoriev I.V."/>
            <person name="Debuchy R."/>
            <person name="Gladieux P."/>
            <person name="Thoren M.H."/>
            <person name="Johannesson H."/>
        </authorList>
    </citation>
    <scope>NUCLEOTIDE SEQUENCE</scope>
    <source>
        <strain evidence="6">PSN243</strain>
    </source>
</reference>
<dbReference type="InterPro" id="IPR027417">
    <property type="entry name" value="P-loop_NTPase"/>
</dbReference>
<feature type="compositionally biased region" description="Gly residues" evidence="4">
    <location>
        <begin position="1775"/>
        <end position="1790"/>
    </location>
</feature>
<sequence length="1868" mass="203021">MATTGPQGLEILIPTNYQPNQPNVEIDVIAVPGLGADPSRSFGSETPRGFNWLTDEREGIHADIPKSRVMLYHYDSRWLGTQSKEQTIYNVAILLLESIIEKRKSPEESARPIVFLAHSMGGLVVAKALVLAAQQRDKVEYMRVIECFAGSIFFGTPFGGSSAQAKAYLLATFLEKVGRAVPSQLLQLLDPDRDSLEELRRDFVNVAFKEPKAKLVCFYELEPTNYLQEKVSSWVPKNYFKLGPKEIVVTKASAVLDGAADRGVPCNHRQLNRFDSAKDGRYENVRHHIRDIVKDAQKIVRARLKASRQSAIDDATFARLSESLNVVEFQRKLRSVKALSGDSSWILKEPKYLHWRTQQQLDGSNRVPCLWVSGDEGLGKSKAAATVIQELQQREAENEGVMVAYFFCDPTPDCSKAENVLKSLMWQLVLGRRSLAQYVRAFAAQDSTKLRGSGQGTEEQFSLSKLWKGLTAMLQDPSVHEVYLVVNNLHHLSSEHAATAELLKQISESLAEAVGAGTEDPLREKARWMLLSRDRENVREALAPEGEGYGAPVLWLNLNDSSMSSVLREQVRSFTRDRVKELAKTKNYSLALQYFVFSSLEKRAESNNVWVEVVCRLLEGIPPTFNLVRKALESLPQDPLVLIHRTWAEVLTSADHEDLETTKEILRTLAITFEEPTTTELEVLAGLEIEDDEEGDHEDKILTKIRACGPLLRTYDTETWEEYGYAFSTRVAFIHPMAREALLKPEMKKLIGLAGSDADEETEVRWQHGIIGLRCFTYMLNELGASLDDPDVTLERAAPPTENQEDAEIDDLFPDDDEGSVTSEDADADALEYPLKYWLQHGHLSTADFVATLDIKHKFWSVDSAARRRWWAHYARGLDFEDHKNMTALHIAAFFGSLPLVDSLLETGHEDEIREHDTWANQPLHWAADRGHVSVCERLLEKGADVDDGIGVDGEWTPLHMAASSGQSQVIACLLSHNAQINAISDEGAALTLAILGRQYHAAETLLRYGADPTLAAATSEPPVAAAALRGSEPMVHQLLSAGGAGNLGSLAHGSALAAAAAVGNPNIVRMLLPLDPHPASRQSALEEAASAGSHEVVIAILHNTPSLPCGKAFERAAYGGHDAVVREIWAYGSHYGTLSHAAVGDALYQASDMQRETVVQFLLQYCRADPNSATGEEYGNALTASAYDGTTSILQMLLQYHARVDAPEGFPLQAAALNGHTEIVTILLDHGADPNSFSNRVTDGTALQAACTTGNTEVVRALLARGANPNYGAGELTNPLTAATNIGYGDIVELLLSYRANPNVFGGFDGSTPLINAAVSLPAKYLSMLMDYGAVVDQMDPDEDTALIMSAAVGDNACVEALLARGANVHLAGKHNGSALHAAAAGGHTETCRLLLQRGADPRMQSGPFGSVLQAAAASGDPTTVETVLAALPKSIKGSELEPGTKFYTALHAAAVQGNEGCLRQLLARQPKLNVFPPASGNAKVPFLSGTPLYLACLVGCNRNARLLLEAGADPKIVAGKHGTALQAAALKASSDLCELLIANGARVDVMEKSTKYGHALVAAVSRPEDDEDRSDVMESLLDQEDIPPAAYKSALQKAFRLRDKDVFKQVLEGMRTAAAKNVKKFPNMKGMVGQFKKMHVEREISDTNSDFGDDVLFVWQDMDEDGFDSDSDSEKQPGQSEGSQRTLVGSDGSVGGQQGQRSLGGEADSYNQQTATRRGPGGEFQQQQQQQGGTQMNLPYRPQTTTRGGEEFQGQQQQQDGGQGSRGTPWGAAGAGAAGVGAGAGAAGAYGVSRGFSGNAGPQEYGDGGHYEEAEEEDTEEQDEVPDENGGGEEYEGQEHGEAEEEEEEEVEEEGHEEEGEYYGEE</sequence>
<dbReference type="Gene3D" id="1.25.40.20">
    <property type="entry name" value="Ankyrin repeat-containing domain"/>
    <property type="match status" value="5"/>
</dbReference>
<feature type="domain" description="Nephrocystin 3-like N-terminal" evidence="5">
    <location>
        <begin position="344"/>
        <end position="508"/>
    </location>
</feature>
<dbReference type="SMART" id="SM00248">
    <property type="entry name" value="ANK"/>
    <property type="match status" value="16"/>
</dbReference>
<protein>
    <submittedName>
        <fullName evidence="6">Ankyrin repeat-containing domain protein</fullName>
    </submittedName>
</protein>
<reference evidence="6" key="1">
    <citation type="journal article" date="2023" name="Mol. Phylogenet. Evol.">
        <title>Genome-scale phylogeny and comparative genomics of the fungal order Sordariales.</title>
        <authorList>
            <person name="Hensen N."/>
            <person name="Bonometti L."/>
            <person name="Westerberg I."/>
            <person name="Brannstrom I.O."/>
            <person name="Guillou S."/>
            <person name="Cros-Aarteil S."/>
            <person name="Calhoun S."/>
            <person name="Haridas S."/>
            <person name="Kuo A."/>
            <person name="Mondo S."/>
            <person name="Pangilinan J."/>
            <person name="Riley R."/>
            <person name="LaButti K."/>
            <person name="Andreopoulos B."/>
            <person name="Lipzen A."/>
            <person name="Chen C."/>
            <person name="Yan M."/>
            <person name="Daum C."/>
            <person name="Ng V."/>
            <person name="Clum A."/>
            <person name="Steindorff A."/>
            <person name="Ohm R.A."/>
            <person name="Martin F."/>
            <person name="Silar P."/>
            <person name="Natvig D.O."/>
            <person name="Lalanne C."/>
            <person name="Gautier V."/>
            <person name="Ament-Velasquez S.L."/>
            <person name="Kruys A."/>
            <person name="Hutchinson M.I."/>
            <person name="Powell A.J."/>
            <person name="Barry K."/>
            <person name="Miller A.N."/>
            <person name="Grigoriev I.V."/>
            <person name="Debuchy R."/>
            <person name="Gladieux P."/>
            <person name="Hiltunen Thoren M."/>
            <person name="Johannesson H."/>
        </authorList>
    </citation>
    <scope>NUCLEOTIDE SEQUENCE</scope>
    <source>
        <strain evidence="6">PSN243</strain>
    </source>
</reference>
<evidence type="ECO:0000259" key="5">
    <source>
        <dbReference type="Pfam" id="PF24883"/>
    </source>
</evidence>
<dbReference type="InterPro" id="IPR051165">
    <property type="entry name" value="Multifunctional_ANK_Repeat"/>
</dbReference>
<dbReference type="InterPro" id="IPR036770">
    <property type="entry name" value="Ankyrin_rpt-contain_sf"/>
</dbReference>
<dbReference type="PANTHER" id="PTHR24123:SF138">
    <property type="entry name" value="NACHT DOMAIN-CONTAINING PROTEIN"/>
    <property type="match status" value="1"/>
</dbReference>
<feature type="region of interest" description="Disordered" evidence="4">
    <location>
        <begin position="1665"/>
        <end position="1868"/>
    </location>
</feature>
<feature type="compositionally biased region" description="Polar residues" evidence="4">
    <location>
        <begin position="1678"/>
        <end position="1689"/>
    </location>
</feature>
<evidence type="ECO:0000256" key="3">
    <source>
        <dbReference type="PROSITE-ProRule" id="PRU00023"/>
    </source>
</evidence>
<evidence type="ECO:0000313" key="6">
    <source>
        <dbReference type="EMBL" id="KAK4455223.1"/>
    </source>
</evidence>
<feature type="compositionally biased region" description="Low complexity" evidence="4">
    <location>
        <begin position="1745"/>
        <end position="1774"/>
    </location>
</feature>
<dbReference type="InterPro" id="IPR029058">
    <property type="entry name" value="AB_hydrolase_fold"/>
</dbReference>
<dbReference type="PANTHER" id="PTHR24123">
    <property type="entry name" value="ANKYRIN REPEAT-CONTAINING"/>
    <property type="match status" value="1"/>
</dbReference>
<gene>
    <name evidence="6" type="ORF">QBC34DRAFT_433433</name>
</gene>
<feature type="repeat" description="ANK" evidence="3">
    <location>
        <begin position="1343"/>
        <end position="1375"/>
    </location>
</feature>
<evidence type="ECO:0000256" key="1">
    <source>
        <dbReference type="ARBA" id="ARBA00022737"/>
    </source>
</evidence>
<dbReference type="Pfam" id="PF12796">
    <property type="entry name" value="Ank_2"/>
    <property type="match status" value="6"/>
</dbReference>
<keyword evidence="7" id="KW-1185">Reference proteome</keyword>
<feature type="compositionally biased region" description="Low complexity" evidence="4">
    <location>
        <begin position="1725"/>
        <end position="1737"/>
    </location>
</feature>
<dbReference type="SUPFAM" id="SSF48403">
    <property type="entry name" value="Ankyrin repeat"/>
    <property type="match status" value="2"/>
</dbReference>
<dbReference type="PROSITE" id="PS50297">
    <property type="entry name" value="ANK_REP_REGION"/>
    <property type="match status" value="6"/>
</dbReference>
<feature type="repeat" description="ANK" evidence="3">
    <location>
        <begin position="919"/>
        <end position="947"/>
    </location>
</feature>
<keyword evidence="1" id="KW-0677">Repeat</keyword>
<evidence type="ECO:0000256" key="2">
    <source>
        <dbReference type="ARBA" id="ARBA00023043"/>
    </source>
</evidence>
<dbReference type="SUPFAM" id="SSF53474">
    <property type="entry name" value="alpha/beta-Hydrolases"/>
    <property type="match status" value="2"/>
</dbReference>
<dbReference type="Proteomes" id="UP001321760">
    <property type="component" value="Unassembled WGS sequence"/>
</dbReference>
<accession>A0AAV9H3D0</accession>
<evidence type="ECO:0000256" key="4">
    <source>
        <dbReference type="SAM" id="MobiDB-lite"/>
    </source>
</evidence>
<feature type="repeat" description="ANK" evidence="3">
    <location>
        <begin position="1243"/>
        <end position="1275"/>
    </location>
</feature>
<name>A0AAV9H3D0_9PEZI</name>
<dbReference type="PRINTS" id="PR01415">
    <property type="entry name" value="ANKYRIN"/>
</dbReference>
<dbReference type="InterPro" id="IPR002110">
    <property type="entry name" value="Ankyrin_rpt"/>
</dbReference>
<dbReference type="Pfam" id="PF24883">
    <property type="entry name" value="NPHP3_N"/>
    <property type="match status" value="1"/>
</dbReference>
<dbReference type="InterPro" id="IPR056884">
    <property type="entry name" value="NPHP3-like_N"/>
</dbReference>
<dbReference type="PROSITE" id="PS50088">
    <property type="entry name" value="ANK_REPEAT"/>
    <property type="match status" value="8"/>
</dbReference>
<feature type="compositionally biased region" description="Acidic residues" evidence="4">
    <location>
        <begin position="803"/>
        <end position="824"/>
    </location>
</feature>
<feature type="repeat" description="ANK" evidence="3">
    <location>
        <begin position="884"/>
        <end position="916"/>
    </location>
</feature>
<feature type="repeat" description="ANK" evidence="3">
    <location>
        <begin position="1522"/>
        <end position="1554"/>
    </location>
</feature>